<proteinExistence type="predicted"/>
<organism evidence="2 3">
    <name type="scientific">Piloderma croceum (strain F 1598)</name>
    <dbReference type="NCBI Taxonomy" id="765440"/>
    <lineage>
        <taxon>Eukaryota</taxon>
        <taxon>Fungi</taxon>
        <taxon>Dikarya</taxon>
        <taxon>Basidiomycota</taxon>
        <taxon>Agaricomycotina</taxon>
        <taxon>Agaricomycetes</taxon>
        <taxon>Agaricomycetidae</taxon>
        <taxon>Atheliales</taxon>
        <taxon>Atheliaceae</taxon>
        <taxon>Piloderma</taxon>
    </lineage>
</organism>
<dbReference type="OrthoDB" id="8954335at2759"/>
<dbReference type="InParanoid" id="A0A0C3B9D4"/>
<evidence type="ECO:0000259" key="1">
    <source>
        <dbReference type="Pfam" id="PF01926"/>
    </source>
</evidence>
<dbReference type="SUPFAM" id="SSF52540">
    <property type="entry name" value="P-loop containing nucleoside triphosphate hydrolases"/>
    <property type="match status" value="2"/>
</dbReference>
<reference evidence="3" key="2">
    <citation type="submission" date="2015-01" db="EMBL/GenBank/DDBJ databases">
        <title>Evolutionary Origins and Diversification of the Mycorrhizal Mutualists.</title>
        <authorList>
            <consortium name="DOE Joint Genome Institute"/>
            <consortium name="Mycorrhizal Genomics Consortium"/>
            <person name="Kohler A."/>
            <person name="Kuo A."/>
            <person name="Nagy L.G."/>
            <person name="Floudas D."/>
            <person name="Copeland A."/>
            <person name="Barry K.W."/>
            <person name="Cichocki N."/>
            <person name="Veneault-Fourrey C."/>
            <person name="LaButti K."/>
            <person name="Lindquist E.A."/>
            <person name="Lipzen A."/>
            <person name="Lundell T."/>
            <person name="Morin E."/>
            <person name="Murat C."/>
            <person name="Riley R."/>
            <person name="Ohm R."/>
            <person name="Sun H."/>
            <person name="Tunlid A."/>
            <person name="Henrissat B."/>
            <person name="Grigoriev I.V."/>
            <person name="Hibbett D.S."/>
            <person name="Martin F."/>
        </authorList>
    </citation>
    <scope>NUCLEOTIDE SEQUENCE [LARGE SCALE GENOMIC DNA]</scope>
    <source>
        <strain evidence="3">F 1598</strain>
    </source>
</reference>
<dbReference type="GO" id="GO:0005525">
    <property type="term" value="F:GTP binding"/>
    <property type="evidence" value="ECO:0007669"/>
    <property type="project" value="InterPro"/>
</dbReference>
<dbReference type="CDD" id="cd00882">
    <property type="entry name" value="Ras_like_GTPase"/>
    <property type="match status" value="1"/>
</dbReference>
<dbReference type="Gene3D" id="3.40.50.300">
    <property type="entry name" value="P-loop containing nucleotide triphosphate hydrolases"/>
    <property type="match status" value="2"/>
</dbReference>
<dbReference type="STRING" id="765440.A0A0C3B9D4"/>
<protein>
    <recommendedName>
        <fullName evidence="1">G domain-containing protein</fullName>
    </recommendedName>
</protein>
<dbReference type="EMBL" id="KN833070">
    <property type="protein sequence ID" value="KIM73937.1"/>
    <property type="molecule type" value="Genomic_DNA"/>
</dbReference>
<dbReference type="InterPro" id="IPR006073">
    <property type="entry name" value="GTP-bd"/>
</dbReference>
<evidence type="ECO:0000313" key="2">
    <source>
        <dbReference type="EMBL" id="KIM73937.1"/>
    </source>
</evidence>
<dbReference type="InterPro" id="IPR027417">
    <property type="entry name" value="P-loop_NTPase"/>
</dbReference>
<name>A0A0C3B9D4_PILCF</name>
<accession>A0A0C3B9D4</accession>
<sequence>MTGIQTFRTTHPIDGRPVVLVDTPGFDDKSRSVTEILSMIAHWLAKNYSDNFNLSAVVYLHRISDNRMGGSVLRNLQILTSLCSQQAIPDVIIATTMWSDVREETGVRREEELKEYFWNEMLANGCRTERFEDTYESAWRIIGSLAGRVQPQATISSADHLVVVMGATGSGKSTFIANASRQGQAAIRHGLWTAASDIRTVKATHPRNDNSVVFVDTPGFDVICKSDTETLYQITDWLFETNKQKANLTISIVYLHRISDNRMATILQQSLRLFVTLCGQKIAPNIIIATTMWSEVREESGARREEELKEELSKDFLAGGCKIQRFEETYDSAWDIIGMNSGTSLPLRSALGDVGKLLEETTAHDVIHKDGLPKWLAEFLKRAIRRNRART</sequence>
<feature type="domain" description="G" evidence="1">
    <location>
        <begin position="162"/>
        <end position="254"/>
    </location>
</feature>
<evidence type="ECO:0000313" key="3">
    <source>
        <dbReference type="Proteomes" id="UP000054166"/>
    </source>
</evidence>
<dbReference type="Proteomes" id="UP000054166">
    <property type="component" value="Unassembled WGS sequence"/>
</dbReference>
<keyword evidence="3" id="KW-1185">Reference proteome</keyword>
<dbReference type="HOGENOM" id="CLU_018003_8_1_1"/>
<dbReference type="Pfam" id="PF01926">
    <property type="entry name" value="MMR_HSR1"/>
    <property type="match status" value="1"/>
</dbReference>
<gene>
    <name evidence="2" type="ORF">PILCRDRAFT_828673</name>
</gene>
<reference evidence="2 3" key="1">
    <citation type="submission" date="2014-04" db="EMBL/GenBank/DDBJ databases">
        <authorList>
            <consortium name="DOE Joint Genome Institute"/>
            <person name="Kuo A."/>
            <person name="Tarkka M."/>
            <person name="Buscot F."/>
            <person name="Kohler A."/>
            <person name="Nagy L.G."/>
            <person name="Floudas D."/>
            <person name="Copeland A."/>
            <person name="Barry K.W."/>
            <person name="Cichocki N."/>
            <person name="Veneault-Fourrey C."/>
            <person name="LaButti K."/>
            <person name="Lindquist E.A."/>
            <person name="Lipzen A."/>
            <person name="Lundell T."/>
            <person name="Morin E."/>
            <person name="Murat C."/>
            <person name="Sun H."/>
            <person name="Tunlid A."/>
            <person name="Henrissat B."/>
            <person name="Grigoriev I.V."/>
            <person name="Hibbett D.S."/>
            <person name="Martin F."/>
            <person name="Nordberg H.P."/>
            <person name="Cantor M.N."/>
            <person name="Hua S.X."/>
        </authorList>
    </citation>
    <scope>NUCLEOTIDE SEQUENCE [LARGE SCALE GENOMIC DNA]</scope>
    <source>
        <strain evidence="2 3">F 1598</strain>
    </source>
</reference>
<dbReference type="AlphaFoldDB" id="A0A0C3B9D4"/>